<proteinExistence type="predicted"/>
<dbReference type="AlphaFoldDB" id="A0A543CY89"/>
<feature type="transmembrane region" description="Helical" evidence="1">
    <location>
        <begin position="383"/>
        <end position="402"/>
    </location>
</feature>
<organism evidence="2 3">
    <name type="scientific">Pseudonocardia kunmingensis</name>
    <dbReference type="NCBI Taxonomy" id="630975"/>
    <lineage>
        <taxon>Bacteria</taxon>
        <taxon>Bacillati</taxon>
        <taxon>Actinomycetota</taxon>
        <taxon>Actinomycetes</taxon>
        <taxon>Pseudonocardiales</taxon>
        <taxon>Pseudonocardiaceae</taxon>
        <taxon>Pseudonocardia</taxon>
    </lineage>
</organism>
<dbReference type="EMBL" id="VFPA01000007">
    <property type="protein sequence ID" value="TQM02072.1"/>
    <property type="molecule type" value="Genomic_DNA"/>
</dbReference>
<accession>A0A543CY89</accession>
<evidence type="ECO:0000313" key="3">
    <source>
        <dbReference type="Proteomes" id="UP000315677"/>
    </source>
</evidence>
<gene>
    <name evidence="2" type="ORF">FB558_7933</name>
</gene>
<sequence>MRPAVGPRSWRDLVLGGATPQRLGRLSALLVVGCLLTALVSAMSGWARADAVGAGGTRLAALDTDAGQLYRSLNEAEAMATSGFAAEGPVPRSVRARYEDHVARATQRLVHAAGLLPPGGHDAALIERVASRLPRYTALVEAAITRRDEGSPRAQEPLDQASALMRDSILPAADELRRGREAALAANYRRASEFPLTVVLVGAITLVGLGYAAVRERRRTNRILNPGLVAAAVLLAVAPAWWLVATVAADDRLDAARGHNAVAAALDEARVTVLQARASETLARVDGGTGAEFTDRIERLLGGDGLLDTAGNQTTDATAASGIATIRAAAVEWRDGVRAGAAPDETRSAFDRLTAALADVIGAERTDLAGEIRAADAVLRGTAIGPAAVALLAAAAAAFGIGRRIREYR</sequence>
<keyword evidence="1" id="KW-0472">Membrane</keyword>
<evidence type="ECO:0000313" key="2">
    <source>
        <dbReference type="EMBL" id="TQM02072.1"/>
    </source>
</evidence>
<dbReference type="Proteomes" id="UP000315677">
    <property type="component" value="Unassembled WGS sequence"/>
</dbReference>
<name>A0A543CY89_9PSEU</name>
<feature type="transmembrane region" description="Helical" evidence="1">
    <location>
        <begin position="194"/>
        <end position="214"/>
    </location>
</feature>
<evidence type="ECO:0000256" key="1">
    <source>
        <dbReference type="SAM" id="Phobius"/>
    </source>
</evidence>
<feature type="transmembrane region" description="Helical" evidence="1">
    <location>
        <begin position="226"/>
        <end position="244"/>
    </location>
</feature>
<comment type="caution">
    <text evidence="2">The sequence shown here is derived from an EMBL/GenBank/DDBJ whole genome shotgun (WGS) entry which is preliminary data.</text>
</comment>
<protein>
    <submittedName>
        <fullName evidence="2">Uncharacterized protein</fullName>
    </submittedName>
</protein>
<keyword evidence="3" id="KW-1185">Reference proteome</keyword>
<keyword evidence="1" id="KW-0812">Transmembrane</keyword>
<keyword evidence="1" id="KW-1133">Transmembrane helix</keyword>
<reference evidence="2 3" key="1">
    <citation type="submission" date="2019-06" db="EMBL/GenBank/DDBJ databases">
        <title>Sequencing the genomes of 1000 actinobacteria strains.</title>
        <authorList>
            <person name="Klenk H.-P."/>
        </authorList>
    </citation>
    <scope>NUCLEOTIDE SEQUENCE [LARGE SCALE GENOMIC DNA]</scope>
    <source>
        <strain evidence="2 3">DSM 45301</strain>
    </source>
</reference>